<dbReference type="PANTHER" id="PTHR30632">
    <property type="entry name" value="MOLYBDATE-BINDING PERIPLASMIC PROTEIN"/>
    <property type="match status" value="1"/>
</dbReference>
<evidence type="ECO:0000313" key="4">
    <source>
        <dbReference type="EMBL" id="MDC8830732.1"/>
    </source>
</evidence>
<protein>
    <submittedName>
        <fullName evidence="4">Molybdate ABC transporter substrate-binding protein</fullName>
    </submittedName>
</protein>
<evidence type="ECO:0000256" key="3">
    <source>
        <dbReference type="ARBA" id="ARBA00022729"/>
    </source>
</evidence>
<dbReference type="Proteomes" id="UP001218788">
    <property type="component" value="Unassembled WGS sequence"/>
</dbReference>
<accession>A0ABT5L1H9</accession>
<sequence length="283" mass="29746">MTLLQRFWVAVCLGNLWWGIATAEPSGVAMSLTPAVQNAAQQPVEAPDGAVKPPLSIAVAANFAGPLQVLLPAFEQASGINTRVTAGSSGALYAQIQHGAPYDVFLSADSMRPRALVNSGKISADAVTTYTIGQLALVGNVTGLTDAALLTDTVRIAIADPGLAPYGRAAQELLEALGIWSALQSRLIRGNNVQQTLQFWQTGNVDVALIAGSQCITYQLDCKPVPALYEPVVQQMAVVASNQVAQAEAARSLARYLRSEAVQQQLTAMGYRAVTDITSRGGL</sequence>
<evidence type="ECO:0000256" key="2">
    <source>
        <dbReference type="ARBA" id="ARBA00022723"/>
    </source>
</evidence>
<keyword evidence="2" id="KW-0479">Metal-binding</keyword>
<dbReference type="InterPro" id="IPR050682">
    <property type="entry name" value="ModA/WtpA"/>
</dbReference>
<reference evidence="4 5" key="1">
    <citation type="submission" date="2022-10" db="EMBL/GenBank/DDBJ databases">
        <title>Alteromonas sp. chi3 Genome sequencing.</title>
        <authorList>
            <person name="Park S."/>
        </authorList>
    </citation>
    <scope>NUCLEOTIDE SEQUENCE [LARGE SCALE GENOMIC DNA]</scope>
    <source>
        <strain evidence="5">chi3</strain>
    </source>
</reference>
<dbReference type="RefSeq" id="WP_273639647.1">
    <property type="nucleotide sequence ID" value="NZ_JAQQXP010000001.1"/>
</dbReference>
<gene>
    <name evidence="4" type="primary">modA</name>
    <name evidence="4" type="ORF">OIK42_08150</name>
</gene>
<name>A0ABT5L1H9_9ALTE</name>
<keyword evidence="5" id="KW-1185">Reference proteome</keyword>
<dbReference type="PIRSF" id="PIRSF004846">
    <property type="entry name" value="ModA"/>
    <property type="match status" value="1"/>
</dbReference>
<comment type="caution">
    <text evidence="4">The sequence shown here is derived from an EMBL/GenBank/DDBJ whole genome shotgun (WGS) entry which is preliminary data.</text>
</comment>
<proteinExistence type="inferred from homology"/>
<organism evidence="4 5">
    <name type="scientific">Alteromonas gilva</name>
    <dbReference type="NCBI Taxonomy" id="2987522"/>
    <lineage>
        <taxon>Bacteria</taxon>
        <taxon>Pseudomonadati</taxon>
        <taxon>Pseudomonadota</taxon>
        <taxon>Gammaproteobacteria</taxon>
        <taxon>Alteromonadales</taxon>
        <taxon>Alteromonadaceae</taxon>
        <taxon>Alteromonas/Salinimonas group</taxon>
        <taxon>Alteromonas</taxon>
    </lineage>
</organism>
<keyword evidence="3" id="KW-0732">Signal</keyword>
<dbReference type="PANTHER" id="PTHR30632:SF14">
    <property type="entry name" value="TUNGSTATE_MOLYBDATE_CHROMATE-BINDING PROTEIN MODA"/>
    <property type="match status" value="1"/>
</dbReference>
<evidence type="ECO:0000256" key="1">
    <source>
        <dbReference type="ARBA" id="ARBA00009175"/>
    </source>
</evidence>
<dbReference type="EMBL" id="JAQQXP010000001">
    <property type="protein sequence ID" value="MDC8830732.1"/>
    <property type="molecule type" value="Genomic_DNA"/>
</dbReference>
<evidence type="ECO:0000313" key="5">
    <source>
        <dbReference type="Proteomes" id="UP001218788"/>
    </source>
</evidence>
<dbReference type="Pfam" id="PF13531">
    <property type="entry name" value="SBP_bac_11"/>
    <property type="match status" value="1"/>
</dbReference>
<dbReference type="NCBIfam" id="TIGR01256">
    <property type="entry name" value="modA"/>
    <property type="match status" value="1"/>
</dbReference>
<dbReference type="InterPro" id="IPR005950">
    <property type="entry name" value="ModA"/>
</dbReference>
<dbReference type="SUPFAM" id="SSF53850">
    <property type="entry name" value="Periplasmic binding protein-like II"/>
    <property type="match status" value="1"/>
</dbReference>
<dbReference type="Gene3D" id="3.40.190.10">
    <property type="entry name" value="Periplasmic binding protein-like II"/>
    <property type="match status" value="2"/>
</dbReference>
<comment type="similarity">
    <text evidence="1">Belongs to the bacterial solute-binding protein ModA family.</text>
</comment>